<name>A0A1B6GUE6_9HEMI</name>
<feature type="non-terminal residue" evidence="2">
    <location>
        <position position="101"/>
    </location>
</feature>
<gene>
    <name evidence="2" type="ORF">g.44675</name>
</gene>
<evidence type="ECO:0000256" key="1">
    <source>
        <dbReference type="SAM" id="MobiDB-lite"/>
    </source>
</evidence>
<evidence type="ECO:0000313" key="2">
    <source>
        <dbReference type="EMBL" id="JAS66037.1"/>
    </source>
</evidence>
<accession>A0A1B6GUE6</accession>
<sequence length="101" mass="11301">KRHKNQLSSRDTQNINPSRAQVSPEDINKFFDNLEEGIQDIPASNILNYDETNLSDDPGKAKCIAKRGQKYFNRVMSSTKSSTSIMFACTATGDFLPPFVV</sequence>
<organism evidence="2">
    <name type="scientific">Cuerna arida</name>
    <dbReference type="NCBI Taxonomy" id="1464854"/>
    <lineage>
        <taxon>Eukaryota</taxon>
        <taxon>Metazoa</taxon>
        <taxon>Ecdysozoa</taxon>
        <taxon>Arthropoda</taxon>
        <taxon>Hexapoda</taxon>
        <taxon>Insecta</taxon>
        <taxon>Pterygota</taxon>
        <taxon>Neoptera</taxon>
        <taxon>Paraneoptera</taxon>
        <taxon>Hemiptera</taxon>
        <taxon>Auchenorrhyncha</taxon>
        <taxon>Membracoidea</taxon>
        <taxon>Cicadellidae</taxon>
        <taxon>Cicadellinae</taxon>
        <taxon>Proconiini</taxon>
        <taxon>Cuerna</taxon>
    </lineage>
</organism>
<dbReference type="AlphaFoldDB" id="A0A1B6GUE6"/>
<protein>
    <recommendedName>
        <fullName evidence="3">DDE-1 domain-containing protein</fullName>
    </recommendedName>
</protein>
<feature type="compositionally biased region" description="Polar residues" evidence="1">
    <location>
        <begin position="1"/>
        <end position="21"/>
    </location>
</feature>
<feature type="region of interest" description="Disordered" evidence="1">
    <location>
        <begin position="1"/>
        <end position="23"/>
    </location>
</feature>
<evidence type="ECO:0008006" key="3">
    <source>
        <dbReference type="Google" id="ProtNLM"/>
    </source>
</evidence>
<reference evidence="2" key="1">
    <citation type="submission" date="2015-11" db="EMBL/GenBank/DDBJ databases">
        <title>De novo transcriptome assembly of four potential Pierce s Disease insect vectors from Arizona vineyards.</title>
        <authorList>
            <person name="Tassone E.E."/>
        </authorList>
    </citation>
    <scope>NUCLEOTIDE SEQUENCE</scope>
</reference>
<dbReference type="EMBL" id="GECZ01003732">
    <property type="protein sequence ID" value="JAS66037.1"/>
    <property type="molecule type" value="Transcribed_RNA"/>
</dbReference>
<feature type="non-terminal residue" evidence="2">
    <location>
        <position position="1"/>
    </location>
</feature>
<proteinExistence type="predicted"/>